<organism evidence="1 2">
    <name type="scientific">Marinoscillum furvescens DSM 4134</name>
    <dbReference type="NCBI Taxonomy" id="1122208"/>
    <lineage>
        <taxon>Bacteria</taxon>
        <taxon>Pseudomonadati</taxon>
        <taxon>Bacteroidota</taxon>
        <taxon>Cytophagia</taxon>
        <taxon>Cytophagales</taxon>
        <taxon>Reichenbachiellaceae</taxon>
        <taxon>Marinoscillum</taxon>
    </lineage>
</organism>
<sequence length="65" mass="7492">MFRKWLGESRSNKTGLPPKACWFLALHAQNAGYRMPFRDDEEPFDELNSTHSVSPGTATILWRKP</sequence>
<protein>
    <submittedName>
        <fullName evidence="1">Uncharacterized protein</fullName>
    </submittedName>
</protein>
<keyword evidence="2" id="KW-1185">Reference proteome</keyword>
<accession>A0A3D9L3Z7</accession>
<dbReference type="AlphaFoldDB" id="A0A3D9L3Z7"/>
<evidence type="ECO:0000313" key="2">
    <source>
        <dbReference type="Proteomes" id="UP000256779"/>
    </source>
</evidence>
<reference evidence="1 2" key="1">
    <citation type="submission" date="2018-07" db="EMBL/GenBank/DDBJ databases">
        <title>Genomic Encyclopedia of Type Strains, Phase IV (KMG-IV): sequencing the most valuable type-strain genomes for metagenomic binning, comparative biology and taxonomic classification.</title>
        <authorList>
            <person name="Goeker M."/>
        </authorList>
    </citation>
    <scope>NUCLEOTIDE SEQUENCE [LARGE SCALE GENOMIC DNA]</scope>
    <source>
        <strain evidence="1 2">DSM 4134</strain>
    </source>
</reference>
<name>A0A3D9L3Z7_MARFU</name>
<proteinExistence type="predicted"/>
<evidence type="ECO:0000313" key="1">
    <source>
        <dbReference type="EMBL" id="REE00179.1"/>
    </source>
</evidence>
<comment type="caution">
    <text evidence="1">The sequence shown here is derived from an EMBL/GenBank/DDBJ whole genome shotgun (WGS) entry which is preliminary data.</text>
</comment>
<dbReference type="EMBL" id="QREG01000006">
    <property type="protein sequence ID" value="REE00179.1"/>
    <property type="molecule type" value="Genomic_DNA"/>
</dbReference>
<dbReference type="Proteomes" id="UP000256779">
    <property type="component" value="Unassembled WGS sequence"/>
</dbReference>
<gene>
    <name evidence="1" type="ORF">C7460_106118</name>
</gene>